<comment type="similarity">
    <text evidence="2">Belongs to the MCU (TC 1.A.77) family.</text>
</comment>
<evidence type="ECO:0000256" key="5">
    <source>
        <dbReference type="ARBA" id="ARBA00022673"/>
    </source>
</evidence>
<proteinExistence type="inferred from homology"/>
<keyword evidence="12" id="KW-0472">Membrane</keyword>
<dbReference type="EnsemblProtists" id="PYU1_T007323">
    <property type="protein sequence ID" value="PYU1_T007323"/>
    <property type="gene ID" value="PYU1_G007307"/>
</dbReference>
<dbReference type="InterPro" id="IPR006769">
    <property type="entry name" value="MCU_C"/>
</dbReference>
<keyword evidence="8" id="KW-0106">Calcium</keyword>
<dbReference type="STRING" id="431595.K3WQT1"/>
<feature type="domain" description="Calcium uniporter protein C-terminal" evidence="16">
    <location>
        <begin position="204"/>
        <end position="371"/>
    </location>
</feature>
<dbReference type="Proteomes" id="UP000019132">
    <property type="component" value="Unassembled WGS sequence"/>
</dbReference>
<evidence type="ECO:0000256" key="8">
    <source>
        <dbReference type="ARBA" id="ARBA00022837"/>
    </source>
</evidence>
<feature type="coiled-coil region" evidence="15">
    <location>
        <begin position="248"/>
        <end position="275"/>
    </location>
</feature>
<dbReference type="GO" id="GO:0015292">
    <property type="term" value="F:uniporter activity"/>
    <property type="evidence" value="ECO:0007669"/>
    <property type="project" value="TreeGrafter"/>
</dbReference>
<dbReference type="InterPro" id="IPR039055">
    <property type="entry name" value="MCU_fam"/>
</dbReference>
<dbReference type="OMA" id="MPNAQKW"/>
<keyword evidence="6" id="KW-0812">Transmembrane</keyword>
<evidence type="ECO:0000256" key="4">
    <source>
        <dbReference type="ARBA" id="ARBA00022568"/>
    </source>
</evidence>
<evidence type="ECO:0000256" key="10">
    <source>
        <dbReference type="ARBA" id="ARBA00023065"/>
    </source>
</evidence>
<accession>K3WQT1</accession>
<evidence type="ECO:0000259" key="16">
    <source>
        <dbReference type="Pfam" id="PF04678"/>
    </source>
</evidence>
<dbReference type="VEuPathDB" id="FungiDB:PYU1_G007307"/>
<evidence type="ECO:0000256" key="15">
    <source>
        <dbReference type="SAM" id="Coils"/>
    </source>
</evidence>
<keyword evidence="13" id="KW-0407">Ion channel</keyword>
<keyword evidence="5" id="KW-0107">Calcium channel</keyword>
<dbReference type="AlphaFoldDB" id="K3WQT1"/>
<keyword evidence="10" id="KW-0406">Ion transport</keyword>
<evidence type="ECO:0000256" key="1">
    <source>
        <dbReference type="ARBA" id="ARBA00004448"/>
    </source>
</evidence>
<evidence type="ECO:0000313" key="18">
    <source>
        <dbReference type="Proteomes" id="UP000019132"/>
    </source>
</evidence>
<sequence>MALFVPHLRRRALQASCFSSSPLLSTACLSTLRGGSGATTASRFGGSSTEVASVLSTQFSVRNGSAVQGRLQLQLPLPGLLGLTQIQVNDETQTVEKLLETLKKTDSTLKSVDITTTNGTKLARTVQLSELTVMEFVLRLNHVNILIQNDNAKEDPREIGENAAFASVKAQIETDSRPVLPLDEYYRICLNAGAEEPVANKWLRELQRRNLVAHFDRSTSAELKNAIILRPHGTESLARLHSALDSELSTVKQDRKVHEARLEELQSELKKLVAIDAETRKAAQTLPNVQKWVALTGLTSFYGSLMYLVWDVYSWDIMEPITYFIGFTAVLGNSFYHTITKKDATYTNIWQKKYLARLTKLQEERKFNPAKIPALQASIAQIERDVTMLAHWEEGKKPSATAL</sequence>
<evidence type="ECO:0000256" key="3">
    <source>
        <dbReference type="ARBA" id="ARBA00022448"/>
    </source>
</evidence>
<reference evidence="18" key="1">
    <citation type="journal article" date="2010" name="Genome Biol.">
        <title>Genome sequence of the necrotrophic plant pathogen Pythium ultimum reveals original pathogenicity mechanisms and effector repertoire.</title>
        <authorList>
            <person name="Levesque C.A."/>
            <person name="Brouwer H."/>
            <person name="Cano L."/>
            <person name="Hamilton J.P."/>
            <person name="Holt C."/>
            <person name="Huitema E."/>
            <person name="Raffaele S."/>
            <person name="Robideau G.P."/>
            <person name="Thines M."/>
            <person name="Win J."/>
            <person name="Zerillo M.M."/>
            <person name="Beakes G.W."/>
            <person name="Boore J.L."/>
            <person name="Busam D."/>
            <person name="Dumas B."/>
            <person name="Ferriera S."/>
            <person name="Fuerstenberg S.I."/>
            <person name="Gachon C.M."/>
            <person name="Gaulin E."/>
            <person name="Govers F."/>
            <person name="Grenville-Briggs L."/>
            <person name="Horner N."/>
            <person name="Hostetler J."/>
            <person name="Jiang R.H."/>
            <person name="Johnson J."/>
            <person name="Krajaejun T."/>
            <person name="Lin H."/>
            <person name="Meijer H.J."/>
            <person name="Moore B."/>
            <person name="Morris P."/>
            <person name="Phuntmart V."/>
            <person name="Puiu D."/>
            <person name="Shetty J."/>
            <person name="Stajich J.E."/>
            <person name="Tripathy S."/>
            <person name="Wawra S."/>
            <person name="van West P."/>
            <person name="Whitty B.R."/>
            <person name="Coutinho P.M."/>
            <person name="Henrissat B."/>
            <person name="Martin F."/>
            <person name="Thomas P.D."/>
            <person name="Tyler B.M."/>
            <person name="De Vries R.P."/>
            <person name="Kamoun S."/>
            <person name="Yandell M."/>
            <person name="Tisserat N."/>
            <person name="Buell C.R."/>
        </authorList>
    </citation>
    <scope>NUCLEOTIDE SEQUENCE</scope>
    <source>
        <strain evidence="18">DAOM:BR144</strain>
    </source>
</reference>
<evidence type="ECO:0000256" key="13">
    <source>
        <dbReference type="ARBA" id="ARBA00023303"/>
    </source>
</evidence>
<dbReference type="EMBL" id="GL376629">
    <property type="status" value="NOT_ANNOTATED_CDS"/>
    <property type="molecule type" value="Genomic_DNA"/>
</dbReference>
<dbReference type="Pfam" id="PF04678">
    <property type="entry name" value="MCU"/>
    <property type="match status" value="1"/>
</dbReference>
<dbReference type="eggNOG" id="KOG2966">
    <property type="taxonomic scope" value="Eukaryota"/>
</dbReference>
<evidence type="ECO:0000313" key="17">
    <source>
        <dbReference type="EnsemblProtists" id="PYU1_T007323"/>
    </source>
</evidence>
<keyword evidence="18" id="KW-1185">Reference proteome</keyword>
<dbReference type="PANTHER" id="PTHR13462:SF10">
    <property type="entry name" value="CALCIUM UNIPORTER PROTEIN, MITOCHONDRIAL"/>
    <property type="match status" value="1"/>
</dbReference>
<reference evidence="17" key="3">
    <citation type="submission" date="2015-02" db="UniProtKB">
        <authorList>
            <consortium name="EnsemblProtists"/>
        </authorList>
    </citation>
    <scope>IDENTIFICATION</scope>
    <source>
        <strain evidence="17">DAOM BR144</strain>
    </source>
</reference>
<dbReference type="GO" id="GO:0051560">
    <property type="term" value="P:mitochondrial calcium ion homeostasis"/>
    <property type="evidence" value="ECO:0007669"/>
    <property type="project" value="InterPro"/>
</dbReference>
<dbReference type="GO" id="GO:1990246">
    <property type="term" value="C:uniplex complex"/>
    <property type="evidence" value="ECO:0007669"/>
    <property type="project" value="TreeGrafter"/>
</dbReference>
<dbReference type="HOGENOM" id="CLU_041073_0_0_1"/>
<dbReference type="InParanoid" id="K3WQT1"/>
<reference evidence="18" key="2">
    <citation type="submission" date="2010-04" db="EMBL/GenBank/DDBJ databases">
        <authorList>
            <person name="Buell R."/>
            <person name="Hamilton J."/>
            <person name="Hostetler J."/>
        </authorList>
    </citation>
    <scope>NUCLEOTIDE SEQUENCE [LARGE SCALE GENOMIC DNA]</scope>
    <source>
        <strain evidence="18">DAOM:BR144</strain>
    </source>
</reference>
<evidence type="ECO:0000256" key="12">
    <source>
        <dbReference type="ARBA" id="ARBA00023136"/>
    </source>
</evidence>
<keyword evidence="7" id="KW-0999">Mitochondrion inner membrane</keyword>
<keyword evidence="9" id="KW-1133">Transmembrane helix</keyword>
<dbReference type="GO" id="GO:0005262">
    <property type="term" value="F:calcium channel activity"/>
    <property type="evidence" value="ECO:0007669"/>
    <property type="project" value="UniProtKB-KW"/>
</dbReference>
<dbReference type="GO" id="GO:0036444">
    <property type="term" value="P:calcium import into the mitochondrion"/>
    <property type="evidence" value="ECO:0007669"/>
    <property type="project" value="TreeGrafter"/>
</dbReference>
<dbReference type="PANTHER" id="PTHR13462">
    <property type="entry name" value="CALCIUM UNIPORTER PROTEIN, MITOCHONDRIAL"/>
    <property type="match status" value="1"/>
</dbReference>
<keyword evidence="15" id="KW-0175">Coiled coil</keyword>
<evidence type="ECO:0000256" key="7">
    <source>
        <dbReference type="ARBA" id="ARBA00022792"/>
    </source>
</evidence>
<keyword evidence="11" id="KW-0496">Mitochondrion</keyword>
<evidence type="ECO:0000256" key="2">
    <source>
        <dbReference type="ARBA" id="ARBA00005653"/>
    </source>
</evidence>
<comment type="catalytic activity">
    <reaction evidence="14">
        <text>Ca(2+)(in) = Ca(2+)(out)</text>
        <dbReference type="Rhea" id="RHEA:29671"/>
        <dbReference type="ChEBI" id="CHEBI:29108"/>
    </reaction>
</comment>
<protein>
    <recommendedName>
        <fullName evidence="16">Calcium uniporter protein C-terminal domain-containing protein</fullName>
    </recommendedName>
</protein>
<comment type="subcellular location">
    <subcellularLocation>
        <location evidence="1">Mitochondrion inner membrane</location>
        <topology evidence="1">Multi-pass membrane protein</topology>
    </subcellularLocation>
</comment>
<keyword evidence="3" id="KW-0813">Transport</keyword>
<name>K3WQT1_GLOUD</name>
<evidence type="ECO:0000256" key="11">
    <source>
        <dbReference type="ARBA" id="ARBA00023128"/>
    </source>
</evidence>
<keyword evidence="4" id="KW-0109">Calcium transport</keyword>
<evidence type="ECO:0000256" key="14">
    <source>
        <dbReference type="ARBA" id="ARBA00036634"/>
    </source>
</evidence>
<evidence type="ECO:0000256" key="9">
    <source>
        <dbReference type="ARBA" id="ARBA00022989"/>
    </source>
</evidence>
<evidence type="ECO:0000256" key="6">
    <source>
        <dbReference type="ARBA" id="ARBA00022692"/>
    </source>
</evidence>
<organism evidence="17 18">
    <name type="scientific">Globisporangium ultimum (strain ATCC 200006 / CBS 805.95 / DAOM BR144)</name>
    <name type="common">Pythium ultimum</name>
    <dbReference type="NCBI Taxonomy" id="431595"/>
    <lineage>
        <taxon>Eukaryota</taxon>
        <taxon>Sar</taxon>
        <taxon>Stramenopiles</taxon>
        <taxon>Oomycota</taxon>
        <taxon>Peronosporomycetes</taxon>
        <taxon>Pythiales</taxon>
        <taxon>Pythiaceae</taxon>
        <taxon>Globisporangium</taxon>
    </lineage>
</organism>